<dbReference type="InterPro" id="IPR013083">
    <property type="entry name" value="Znf_RING/FYVE/PHD"/>
</dbReference>
<dbReference type="GO" id="GO:0008270">
    <property type="term" value="F:zinc ion binding"/>
    <property type="evidence" value="ECO:0007669"/>
    <property type="project" value="UniProtKB-KW"/>
</dbReference>
<dbReference type="Gene3D" id="3.30.40.10">
    <property type="entry name" value="Zinc/RING finger domain, C3HC4 (zinc finger)"/>
    <property type="match status" value="1"/>
</dbReference>
<dbReference type="OMA" id="HEANIPF"/>
<evidence type="ECO:0000259" key="6">
    <source>
        <dbReference type="PROSITE" id="PS50089"/>
    </source>
</evidence>
<dbReference type="InterPro" id="IPR052667">
    <property type="entry name" value="E3_ubiquitin-ligase_RING"/>
</dbReference>
<evidence type="ECO:0000313" key="7">
    <source>
        <dbReference type="EMBL" id="EGT44224.1"/>
    </source>
</evidence>
<evidence type="ECO:0000313" key="8">
    <source>
        <dbReference type="Proteomes" id="UP000008068"/>
    </source>
</evidence>
<dbReference type="PROSITE" id="PS50089">
    <property type="entry name" value="ZF_RING_2"/>
    <property type="match status" value="1"/>
</dbReference>
<keyword evidence="3" id="KW-0862">Zinc</keyword>
<feature type="domain" description="RING-type" evidence="6">
    <location>
        <begin position="190"/>
        <end position="234"/>
    </location>
</feature>
<feature type="coiled-coil region" evidence="5">
    <location>
        <begin position="142"/>
        <end position="172"/>
    </location>
</feature>
<evidence type="ECO:0000256" key="4">
    <source>
        <dbReference type="PROSITE-ProRule" id="PRU00175"/>
    </source>
</evidence>
<protein>
    <recommendedName>
        <fullName evidence="6">RING-type domain-containing protein</fullName>
    </recommendedName>
</protein>
<dbReference type="InParanoid" id="G0MUM0"/>
<dbReference type="InterPro" id="IPR001841">
    <property type="entry name" value="Znf_RING"/>
</dbReference>
<gene>
    <name evidence="7" type="ORF">CAEBREN_19829</name>
</gene>
<dbReference type="eggNOG" id="KOG4185">
    <property type="taxonomic scope" value="Eukaryota"/>
</dbReference>
<evidence type="ECO:0000256" key="2">
    <source>
        <dbReference type="ARBA" id="ARBA00022771"/>
    </source>
</evidence>
<dbReference type="PROSITE" id="PS00518">
    <property type="entry name" value="ZF_RING_1"/>
    <property type="match status" value="1"/>
</dbReference>
<evidence type="ECO:0000256" key="5">
    <source>
        <dbReference type="SAM" id="Coils"/>
    </source>
</evidence>
<name>G0MUM0_CAEBE</name>
<dbReference type="InterPro" id="IPR027370">
    <property type="entry name" value="Znf-RING_euk"/>
</dbReference>
<evidence type="ECO:0000256" key="3">
    <source>
        <dbReference type="ARBA" id="ARBA00022833"/>
    </source>
</evidence>
<dbReference type="STRING" id="135651.G0MUM0"/>
<keyword evidence="2 4" id="KW-0863">Zinc-finger</keyword>
<keyword evidence="5" id="KW-0175">Coiled coil</keyword>
<dbReference type="InterPro" id="IPR017907">
    <property type="entry name" value="Znf_RING_CS"/>
</dbReference>
<dbReference type="HOGENOM" id="CLU_093265_0_0_1"/>
<dbReference type="SUPFAM" id="SSF57850">
    <property type="entry name" value="RING/U-box"/>
    <property type="match status" value="1"/>
</dbReference>
<accession>G0MUM0</accession>
<feature type="coiled-coil region" evidence="5">
    <location>
        <begin position="30"/>
        <end position="57"/>
    </location>
</feature>
<dbReference type="Pfam" id="PF13445">
    <property type="entry name" value="zf-RING_UBOX"/>
    <property type="match status" value="1"/>
</dbReference>
<dbReference type="OrthoDB" id="5877713at2759"/>
<reference evidence="8" key="1">
    <citation type="submission" date="2011-07" db="EMBL/GenBank/DDBJ databases">
        <authorList>
            <consortium name="Caenorhabditis brenneri Sequencing and Analysis Consortium"/>
            <person name="Wilson R.K."/>
        </authorList>
    </citation>
    <scope>NUCLEOTIDE SEQUENCE [LARGE SCALE GENOMIC DNA]</scope>
    <source>
        <strain evidence="8">PB2801</strain>
    </source>
</reference>
<proteinExistence type="predicted"/>
<keyword evidence="1" id="KW-0479">Metal-binding</keyword>
<keyword evidence="8" id="KW-1185">Reference proteome</keyword>
<dbReference type="AlphaFoldDB" id="G0MUM0"/>
<dbReference type="PANTHER" id="PTHR47156">
    <property type="entry name" value="PROTEIN CBG20824"/>
    <property type="match status" value="1"/>
</dbReference>
<organism evidence="8">
    <name type="scientific">Caenorhabditis brenneri</name>
    <name type="common">Nematode worm</name>
    <dbReference type="NCBI Taxonomy" id="135651"/>
    <lineage>
        <taxon>Eukaryota</taxon>
        <taxon>Metazoa</taxon>
        <taxon>Ecdysozoa</taxon>
        <taxon>Nematoda</taxon>
        <taxon>Chromadorea</taxon>
        <taxon>Rhabditida</taxon>
        <taxon>Rhabditina</taxon>
        <taxon>Rhabditomorpha</taxon>
        <taxon>Rhabditoidea</taxon>
        <taxon>Rhabditidae</taxon>
        <taxon>Peloderinae</taxon>
        <taxon>Caenorhabditis</taxon>
    </lineage>
</organism>
<dbReference type="Proteomes" id="UP000008068">
    <property type="component" value="Unassembled WGS sequence"/>
</dbReference>
<evidence type="ECO:0000256" key="1">
    <source>
        <dbReference type="ARBA" id="ARBA00022723"/>
    </source>
</evidence>
<dbReference type="EMBL" id="GL379812">
    <property type="protein sequence ID" value="EGT44224.1"/>
    <property type="molecule type" value="Genomic_DNA"/>
</dbReference>
<dbReference type="PANTHER" id="PTHR47156:SF10">
    <property type="entry name" value="E3 UBIQUITIN-PROTEIN LIGASE TRIM-21-RELATED"/>
    <property type="match status" value="1"/>
</dbReference>
<dbReference type="SMART" id="SM00184">
    <property type="entry name" value="RING"/>
    <property type="match status" value="1"/>
</dbReference>
<sequence length="256" mass="29736">MVSNPNRKIPKINQVATISTRTKQLILNAIFKTRKENIELKAQLRQCQEELKYEQNSKSQDTEKVKENCPSCERAEKTVCELEEAVTNLLLNTYEMTKEKKDLELQKEVLCTDNHFLNICLSTTIMKIELQQAEIDEQVAYAQTEIEAADQLEEERKVMENLRKNYLEMINKEMEEKVEENGKPFAWQSCEICLQKYSEVHEHTPRVLNCGHTLCLECARRVQTLGGVLCPFCREGSWLKLPQNLPKNYAVLDMCS</sequence>